<feature type="compositionally biased region" description="Basic and acidic residues" evidence="1">
    <location>
        <begin position="89"/>
        <end position="102"/>
    </location>
</feature>
<sequence length="102" mass="11124">MTITIDETKIVQTVKNISILLVIAAIFTFLGLSSKIFHFSESNPVMYEINYNRLSTPGKGVATSMKKTGEVQSKVLGPRRGNGKGGSKFFDEVEKVHGSSSK</sequence>
<proteinExistence type="predicted"/>
<keyword evidence="4" id="KW-1185">Reference proteome</keyword>
<evidence type="ECO:0000313" key="4">
    <source>
        <dbReference type="Proteomes" id="UP000518887"/>
    </source>
</evidence>
<protein>
    <submittedName>
        <fullName evidence="3">Uncharacterized protein</fullName>
    </submittedName>
</protein>
<keyword evidence="2" id="KW-0812">Transmembrane</keyword>
<evidence type="ECO:0000256" key="2">
    <source>
        <dbReference type="SAM" id="Phobius"/>
    </source>
</evidence>
<dbReference type="RefSeq" id="WP_184659766.1">
    <property type="nucleotide sequence ID" value="NZ_CP031518.1"/>
</dbReference>
<name>A0A7W8GA23_9SPIR</name>
<keyword evidence="2" id="KW-1133">Transmembrane helix</keyword>
<reference evidence="3 4" key="1">
    <citation type="submission" date="2020-08" db="EMBL/GenBank/DDBJ databases">
        <title>Genomic Encyclopedia of Type Strains, Phase IV (KMG-IV): sequencing the most valuable type-strain genomes for metagenomic binning, comparative biology and taxonomic classification.</title>
        <authorList>
            <person name="Goeker M."/>
        </authorList>
    </citation>
    <scope>NUCLEOTIDE SEQUENCE [LARGE SCALE GENOMIC DNA]</scope>
    <source>
        <strain evidence="3 4">DSM 103462</strain>
    </source>
</reference>
<comment type="caution">
    <text evidence="3">The sequence shown here is derived from an EMBL/GenBank/DDBJ whole genome shotgun (WGS) entry which is preliminary data.</text>
</comment>
<dbReference type="EMBL" id="JACHFQ010000005">
    <property type="protein sequence ID" value="MBB5226476.1"/>
    <property type="molecule type" value="Genomic_DNA"/>
</dbReference>
<organism evidence="3 4">
    <name type="scientific">Treponema ruminis</name>
    <dbReference type="NCBI Taxonomy" id="744515"/>
    <lineage>
        <taxon>Bacteria</taxon>
        <taxon>Pseudomonadati</taxon>
        <taxon>Spirochaetota</taxon>
        <taxon>Spirochaetia</taxon>
        <taxon>Spirochaetales</taxon>
        <taxon>Treponemataceae</taxon>
        <taxon>Treponema</taxon>
    </lineage>
</organism>
<gene>
    <name evidence="3" type="ORF">HNP76_001849</name>
</gene>
<accession>A0A7W8GA23</accession>
<evidence type="ECO:0000256" key="1">
    <source>
        <dbReference type="SAM" id="MobiDB-lite"/>
    </source>
</evidence>
<evidence type="ECO:0000313" key="3">
    <source>
        <dbReference type="EMBL" id="MBB5226476.1"/>
    </source>
</evidence>
<keyword evidence="2" id="KW-0472">Membrane</keyword>
<dbReference type="Proteomes" id="UP000518887">
    <property type="component" value="Unassembled WGS sequence"/>
</dbReference>
<feature type="region of interest" description="Disordered" evidence="1">
    <location>
        <begin position="75"/>
        <end position="102"/>
    </location>
</feature>
<feature type="transmembrane region" description="Helical" evidence="2">
    <location>
        <begin position="17"/>
        <end position="37"/>
    </location>
</feature>
<dbReference type="AlphaFoldDB" id="A0A7W8GA23"/>